<feature type="non-terminal residue" evidence="2">
    <location>
        <position position="93"/>
    </location>
</feature>
<name>X1H806_9ZZZZ</name>
<dbReference type="AlphaFoldDB" id="X1H806"/>
<organism evidence="2">
    <name type="scientific">marine sediment metagenome</name>
    <dbReference type="NCBI Taxonomy" id="412755"/>
    <lineage>
        <taxon>unclassified sequences</taxon>
        <taxon>metagenomes</taxon>
        <taxon>ecological metagenomes</taxon>
    </lineage>
</organism>
<proteinExistence type="predicted"/>
<keyword evidence="1" id="KW-0472">Membrane</keyword>
<feature type="transmembrane region" description="Helical" evidence="1">
    <location>
        <begin position="29"/>
        <end position="49"/>
    </location>
</feature>
<sequence>MAIGAILIAWPGVIQTVFREPPFAGHEQALMRVIGLTVVVIGWLYLFGGRSGARQFIVASVIDRLVFVPAVLVPVAIAGVFPRLFLTFTIEGR</sequence>
<reference evidence="2" key="1">
    <citation type="journal article" date="2014" name="Front. Microbiol.">
        <title>High frequency of phylogenetically diverse reductive dehalogenase-homologous genes in deep subseafloor sedimentary metagenomes.</title>
        <authorList>
            <person name="Kawai M."/>
            <person name="Futagami T."/>
            <person name="Toyoda A."/>
            <person name="Takaki Y."/>
            <person name="Nishi S."/>
            <person name="Hori S."/>
            <person name="Arai W."/>
            <person name="Tsubouchi T."/>
            <person name="Morono Y."/>
            <person name="Uchiyama I."/>
            <person name="Ito T."/>
            <person name="Fujiyama A."/>
            <person name="Inagaki F."/>
            <person name="Takami H."/>
        </authorList>
    </citation>
    <scope>NUCLEOTIDE SEQUENCE</scope>
    <source>
        <strain evidence="2">Expedition CK06-06</strain>
    </source>
</reference>
<dbReference type="EMBL" id="BARU01005794">
    <property type="protein sequence ID" value="GAH41443.1"/>
    <property type="molecule type" value="Genomic_DNA"/>
</dbReference>
<feature type="transmembrane region" description="Helical" evidence="1">
    <location>
        <begin position="61"/>
        <end position="81"/>
    </location>
</feature>
<keyword evidence="1" id="KW-1133">Transmembrane helix</keyword>
<evidence type="ECO:0000256" key="1">
    <source>
        <dbReference type="SAM" id="Phobius"/>
    </source>
</evidence>
<accession>X1H806</accession>
<comment type="caution">
    <text evidence="2">The sequence shown here is derived from an EMBL/GenBank/DDBJ whole genome shotgun (WGS) entry which is preliminary data.</text>
</comment>
<gene>
    <name evidence="2" type="ORF">S03H2_11341</name>
</gene>
<evidence type="ECO:0000313" key="2">
    <source>
        <dbReference type="EMBL" id="GAH41443.1"/>
    </source>
</evidence>
<keyword evidence="1" id="KW-0812">Transmembrane</keyword>
<protein>
    <submittedName>
        <fullName evidence="2">Uncharacterized protein</fullName>
    </submittedName>
</protein>